<dbReference type="EMBL" id="BMAW01037380">
    <property type="protein sequence ID" value="GFU48192.1"/>
    <property type="molecule type" value="Genomic_DNA"/>
</dbReference>
<proteinExistence type="predicted"/>
<protein>
    <submittedName>
        <fullName evidence="2">Uncharacterized protein</fullName>
    </submittedName>
</protein>
<comment type="caution">
    <text evidence="2">The sequence shown here is derived from an EMBL/GenBank/DDBJ whole genome shotgun (WGS) entry which is preliminary data.</text>
</comment>
<keyword evidence="3" id="KW-1185">Reference proteome</keyword>
<feature type="region of interest" description="Disordered" evidence="1">
    <location>
        <begin position="107"/>
        <end position="127"/>
    </location>
</feature>
<dbReference type="Proteomes" id="UP000887013">
    <property type="component" value="Unassembled WGS sequence"/>
</dbReference>
<gene>
    <name evidence="2" type="ORF">NPIL_136171</name>
</gene>
<dbReference type="AlphaFoldDB" id="A0A8X6R1B1"/>
<evidence type="ECO:0000313" key="3">
    <source>
        <dbReference type="Proteomes" id="UP000887013"/>
    </source>
</evidence>
<evidence type="ECO:0000256" key="1">
    <source>
        <dbReference type="SAM" id="MobiDB-lite"/>
    </source>
</evidence>
<name>A0A8X6R1B1_NEPPI</name>
<organism evidence="2 3">
    <name type="scientific">Nephila pilipes</name>
    <name type="common">Giant wood spider</name>
    <name type="synonym">Nephila maculata</name>
    <dbReference type="NCBI Taxonomy" id="299642"/>
    <lineage>
        <taxon>Eukaryota</taxon>
        <taxon>Metazoa</taxon>
        <taxon>Ecdysozoa</taxon>
        <taxon>Arthropoda</taxon>
        <taxon>Chelicerata</taxon>
        <taxon>Arachnida</taxon>
        <taxon>Araneae</taxon>
        <taxon>Araneomorphae</taxon>
        <taxon>Entelegynae</taxon>
        <taxon>Araneoidea</taxon>
        <taxon>Nephilidae</taxon>
        <taxon>Nephila</taxon>
    </lineage>
</organism>
<accession>A0A8X6R1B1</accession>
<reference evidence="2" key="1">
    <citation type="submission" date="2020-08" db="EMBL/GenBank/DDBJ databases">
        <title>Multicomponent nature underlies the extraordinary mechanical properties of spider dragline silk.</title>
        <authorList>
            <person name="Kono N."/>
            <person name="Nakamura H."/>
            <person name="Mori M."/>
            <person name="Yoshida Y."/>
            <person name="Ohtoshi R."/>
            <person name="Malay A.D."/>
            <person name="Moran D.A.P."/>
            <person name="Tomita M."/>
            <person name="Numata K."/>
            <person name="Arakawa K."/>
        </authorList>
    </citation>
    <scope>NUCLEOTIDE SEQUENCE</scope>
</reference>
<sequence length="241" mass="26838">MTVFLNFDDLFQEVDLPVPLSPLPPTPVSSPRPMSPAESVAELPELYFEKSVAESPELSFAESVAKCCLSLAHPIPEQLLHDLGLPLLNPRSFRSFNGERILHDTSYPVPNRRRSLPNGAAPMKGKTPADILLPIADLKRPGTRSQISRPQDPRFQETRRRDFKIQPRHIPTFGRRFLPSSWKEPRPPIFSTTTGWRSLVAATMASLSQTASCPTLWTSGLPRPCRNVLLLSTLSVSPITL</sequence>
<evidence type="ECO:0000313" key="2">
    <source>
        <dbReference type="EMBL" id="GFU48192.1"/>
    </source>
</evidence>